<dbReference type="Gene3D" id="3.40.50.360">
    <property type="match status" value="1"/>
</dbReference>
<dbReference type="PANTHER" id="PTHR30543">
    <property type="entry name" value="CHROMATE REDUCTASE"/>
    <property type="match status" value="1"/>
</dbReference>
<sequence>MIKILAIGGSNSVNSINRKHAYFVASLFSDATVEKYNLSTKEIPLFSVQLESEIPFPEEIVAFAKMIDESDLIVLSLAENNGSFNAGFKNLIDWTSRIPKRKIFGEKPMLLISTSPGPRGASSVLEHAKATFPFRGAVVKGSFSLPSFDQNFDTETGITNPELLEKITAIVHTIQAEM</sequence>
<keyword evidence="2" id="KW-0560">Oxidoreductase</keyword>
<dbReference type="EMBL" id="JBHRYQ010000001">
    <property type="protein sequence ID" value="MFC3812214.1"/>
    <property type="molecule type" value="Genomic_DNA"/>
</dbReference>
<dbReference type="InterPro" id="IPR005025">
    <property type="entry name" value="FMN_Rdtase-like_dom"/>
</dbReference>
<dbReference type="Proteomes" id="UP001595616">
    <property type="component" value="Unassembled WGS sequence"/>
</dbReference>
<name>A0ABV7YY14_9BACT</name>
<accession>A0ABV7YY14</accession>
<reference evidence="3" key="1">
    <citation type="journal article" date="2019" name="Int. J. Syst. Evol. Microbiol.">
        <title>The Global Catalogue of Microorganisms (GCM) 10K type strain sequencing project: providing services to taxonomists for standard genome sequencing and annotation.</title>
        <authorList>
            <consortium name="The Broad Institute Genomics Platform"/>
            <consortium name="The Broad Institute Genome Sequencing Center for Infectious Disease"/>
            <person name="Wu L."/>
            <person name="Ma J."/>
        </authorList>
    </citation>
    <scope>NUCLEOTIDE SEQUENCE [LARGE SCALE GENOMIC DNA]</scope>
    <source>
        <strain evidence="3">CECT 7956</strain>
    </source>
</reference>
<feature type="domain" description="NADPH-dependent FMN reductase-like" evidence="1">
    <location>
        <begin position="2"/>
        <end position="146"/>
    </location>
</feature>
<dbReference type="SUPFAM" id="SSF52218">
    <property type="entry name" value="Flavoproteins"/>
    <property type="match status" value="1"/>
</dbReference>
<proteinExistence type="predicted"/>
<organism evidence="2 3">
    <name type="scientific">Lacihabitans lacunae</name>
    <dbReference type="NCBI Taxonomy" id="1028214"/>
    <lineage>
        <taxon>Bacteria</taxon>
        <taxon>Pseudomonadati</taxon>
        <taxon>Bacteroidota</taxon>
        <taxon>Cytophagia</taxon>
        <taxon>Cytophagales</taxon>
        <taxon>Leadbetterellaceae</taxon>
        <taxon>Lacihabitans</taxon>
    </lineage>
</organism>
<dbReference type="Pfam" id="PF03358">
    <property type="entry name" value="FMN_red"/>
    <property type="match status" value="1"/>
</dbReference>
<dbReference type="RefSeq" id="WP_379839082.1">
    <property type="nucleotide sequence ID" value="NZ_JBHRYQ010000001.1"/>
</dbReference>
<dbReference type="EC" id="1.-.-.-" evidence="2"/>
<dbReference type="InterPro" id="IPR029039">
    <property type="entry name" value="Flavoprotein-like_sf"/>
</dbReference>
<protein>
    <submittedName>
        <fullName evidence="2">NADPH-dependent FMN reductase</fullName>
        <ecNumber evidence="2">1.-.-.-</ecNumber>
    </submittedName>
</protein>
<comment type="caution">
    <text evidence="2">The sequence shown here is derived from an EMBL/GenBank/DDBJ whole genome shotgun (WGS) entry which is preliminary data.</text>
</comment>
<dbReference type="PANTHER" id="PTHR30543:SF21">
    <property type="entry name" value="NAD(P)H-DEPENDENT FMN REDUCTASE LOT6"/>
    <property type="match status" value="1"/>
</dbReference>
<evidence type="ECO:0000259" key="1">
    <source>
        <dbReference type="Pfam" id="PF03358"/>
    </source>
</evidence>
<dbReference type="GO" id="GO:0016491">
    <property type="term" value="F:oxidoreductase activity"/>
    <property type="evidence" value="ECO:0007669"/>
    <property type="project" value="UniProtKB-KW"/>
</dbReference>
<dbReference type="InterPro" id="IPR050712">
    <property type="entry name" value="NAD(P)H-dep_reductase"/>
</dbReference>
<keyword evidence="3" id="KW-1185">Reference proteome</keyword>
<evidence type="ECO:0000313" key="3">
    <source>
        <dbReference type="Proteomes" id="UP001595616"/>
    </source>
</evidence>
<evidence type="ECO:0000313" key="2">
    <source>
        <dbReference type="EMBL" id="MFC3812214.1"/>
    </source>
</evidence>
<gene>
    <name evidence="2" type="ORF">ACFOOI_16250</name>
</gene>